<dbReference type="AlphaFoldDB" id="A0A6N7M0H5"/>
<evidence type="ECO:0000313" key="4">
    <source>
        <dbReference type="EMBL" id="MQX54944.1"/>
    </source>
</evidence>
<proteinExistence type="predicted"/>
<dbReference type="Proteomes" id="UP000469421">
    <property type="component" value="Unassembled WGS sequence"/>
</dbReference>
<gene>
    <name evidence="4" type="ORF">GFN93_17000</name>
</gene>
<name>A0A6N7M0H5_9GAMM</name>
<dbReference type="SUPFAM" id="SSF56925">
    <property type="entry name" value="OMPA-like"/>
    <property type="match status" value="1"/>
</dbReference>
<comment type="caution">
    <text evidence="4">The sequence shown here is derived from an EMBL/GenBank/DDBJ whole genome shotgun (WGS) entry which is preliminary data.</text>
</comment>
<reference evidence="4 5" key="1">
    <citation type="submission" date="2019-10" db="EMBL/GenBank/DDBJ databases">
        <title>Alcanivorax sp.PA15-N-34 draft genome sequence.</title>
        <authorList>
            <person name="Liao X."/>
            <person name="Shao Z."/>
        </authorList>
    </citation>
    <scope>NUCLEOTIDE SEQUENCE [LARGE SCALE GENOMIC DNA]</scope>
    <source>
        <strain evidence="4 5">PA15-N-34</strain>
    </source>
</reference>
<evidence type="ECO:0000256" key="2">
    <source>
        <dbReference type="SAM" id="SignalP"/>
    </source>
</evidence>
<dbReference type="Gene3D" id="2.40.160.20">
    <property type="match status" value="1"/>
</dbReference>
<evidence type="ECO:0000256" key="1">
    <source>
        <dbReference type="ARBA" id="ARBA00022729"/>
    </source>
</evidence>
<organism evidence="4 5">
    <name type="scientific">Alcanivorax sediminis</name>
    <dbReference type="NCBI Taxonomy" id="2663008"/>
    <lineage>
        <taxon>Bacteria</taxon>
        <taxon>Pseudomonadati</taxon>
        <taxon>Pseudomonadota</taxon>
        <taxon>Gammaproteobacteria</taxon>
        <taxon>Oceanospirillales</taxon>
        <taxon>Alcanivoracaceae</taxon>
        <taxon>Alcanivorax</taxon>
    </lineage>
</organism>
<feature type="chain" id="PRO_5027049882" evidence="2">
    <location>
        <begin position="25"/>
        <end position="224"/>
    </location>
</feature>
<evidence type="ECO:0000313" key="5">
    <source>
        <dbReference type="Proteomes" id="UP000469421"/>
    </source>
</evidence>
<evidence type="ECO:0000259" key="3">
    <source>
        <dbReference type="Pfam" id="PF13505"/>
    </source>
</evidence>
<feature type="domain" description="Outer membrane protein beta-barrel" evidence="3">
    <location>
        <begin position="12"/>
        <end position="223"/>
    </location>
</feature>
<keyword evidence="1 2" id="KW-0732">Signal</keyword>
<keyword evidence="5" id="KW-1185">Reference proteome</keyword>
<dbReference type="EMBL" id="WIRE01000004">
    <property type="protein sequence ID" value="MQX54944.1"/>
    <property type="molecule type" value="Genomic_DNA"/>
</dbReference>
<dbReference type="InterPro" id="IPR011250">
    <property type="entry name" value="OMP/PagP_B-barrel"/>
</dbReference>
<dbReference type="InterPro" id="IPR027385">
    <property type="entry name" value="Beta-barrel_OMP"/>
</dbReference>
<dbReference type="Pfam" id="PF13505">
    <property type="entry name" value="OMP_b-brl"/>
    <property type="match status" value="1"/>
</dbReference>
<protein>
    <submittedName>
        <fullName evidence="4">Outer membrane beta-barrel protein</fullName>
    </submittedName>
</protein>
<accession>A0A6N7M0H5</accession>
<feature type="signal peptide" evidence="2">
    <location>
        <begin position="1"/>
        <end position="24"/>
    </location>
</feature>
<sequence length="224" mass="24682">MRFQVKRICLPILLVSLLPLSALADIPGSYRAERWEGSVRVLGLQGQTVSGERGSSVDITDDVGFGFDLAYNRDEHLALGFAMEWLETDFRTNTTSDSSGSFDGRGELELTTMNLNGTYHFFKKALTPYVHGAVGATYLNTNVATGPSVPVCWYDPWWGYYCSLDTPTLSDTVFSYEAGVGVRLDMNDGAFLRAGYSREWLDVGRGAGTVDQGLWRLGIGMVFN</sequence>